<evidence type="ECO:0000256" key="6">
    <source>
        <dbReference type="ARBA" id="ARBA00023136"/>
    </source>
</evidence>
<feature type="transmembrane region" description="Helical" evidence="7">
    <location>
        <begin position="20"/>
        <end position="38"/>
    </location>
</feature>
<dbReference type="AlphaFoldDB" id="A0A1A8ZFK5"/>
<evidence type="ECO:0000256" key="2">
    <source>
        <dbReference type="ARBA" id="ARBA00022448"/>
    </source>
</evidence>
<feature type="transmembrane region" description="Helical" evidence="7">
    <location>
        <begin position="343"/>
        <end position="360"/>
    </location>
</feature>
<dbReference type="EMBL" id="LT594323">
    <property type="protein sequence ID" value="SBT42795.1"/>
    <property type="molecule type" value="Genomic_DNA"/>
</dbReference>
<feature type="transmembrane region" description="Helical" evidence="7">
    <location>
        <begin position="314"/>
        <end position="331"/>
    </location>
</feature>
<evidence type="ECO:0000256" key="3">
    <source>
        <dbReference type="ARBA" id="ARBA00022692"/>
    </source>
</evidence>
<evidence type="ECO:0000259" key="8">
    <source>
        <dbReference type="Pfam" id="PF00999"/>
    </source>
</evidence>
<feature type="domain" description="Cation/H+ exchanger transmembrane" evidence="8">
    <location>
        <begin position="77"/>
        <end position="454"/>
    </location>
</feature>
<sequence length="476" mass="50311">MSAVSDRRPDAGGPRRHLIAWYAVLVVGPLLLALLLLSRGGHADDRSAVEVPTHAPDVVSHLLLSLPVVFAACWAAGWAFRRLGQPAVIGEIVAGVLLGPSLLGWLWPAAYHALFPPVLLPAINVLAQVGLVLFMFLVGYELNLALVRRRGQVAVLVSNVSIAVPFLAGVALAFGLRSLMGPAVNFLGFALFLAVSMSVTAFPVLARILHDRGMSRQPVASLALACAAVDDITAWCLLALSTAVAAGTSGWDALWTAVLTVAFVALMLALVRPLLARLVAPPDGRRPLLPPSAVLPFLLGGLMVSALITDRIGIHPVFGAFLFGVVTPRGVRGVVRATRQVHGLTLTLLLPLFFVVTGLRTRFGLLGSDVGLWGRCALIVVVAVAAKWAASTLVARLSGVDRWESWSLGVLLNCRGLTELVVLNIGLELGIIDQTLFTMLVIMALVSTVLTSPALSLIDRIRRRHAVPAEPAPVAG</sequence>
<dbReference type="GO" id="GO:0015297">
    <property type="term" value="F:antiporter activity"/>
    <property type="evidence" value="ECO:0007669"/>
    <property type="project" value="InterPro"/>
</dbReference>
<dbReference type="InterPro" id="IPR038770">
    <property type="entry name" value="Na+/solute_symporter_sf"/>
</dbReference>
<keyword evidence="3 7" id="KW-0812">Transmembrane</keyword>
<keyword evidence="2" id="KW-0813">Transport</keyword>
<keyword evidence="6 7" id="KW-0472">Membrane</keyword>
<keyword evidence="10" id="KW-1185">Reference proteome</keyword>
<gene>
    <name evidence="9" type="ORF">GA0070611_2097</name>
</gene>
<reference evidence="10" key="1">
    <citation type="submission" date="2016-06" db="EMBL/GenBank/DDBJ databases">
        <authorList>
            <person name="Varghese N."/>
            <person name="Submissions Spin"/>
        </authorList>
    </citation>
    <scope>NUCLEOTIDE SEQUENCE [LARGE SCALE GENOMIC DNA]</scope>
    <source>
        <strain evidence="10">DSM 44815</strain>
    </source>
</reference>
<feature type="transmembrane region" description="Helical" evidence="7">
    <location>
        <begin position="253"/>
        <end position="275"/>
    </location>
</feature>
<dbReference type="PANTHER" id="PTHR32468">
    <property type="entry name" value="CATION/H + ANTIPORTER"/>
    <property type="match status" value="1"/>
</dbReference>
<dbReference type="PATRIC" id="fig|261654.4.peg.2134"/>
<evidence type="ECO:0000313" key="9">
    <source>
        <dbReference type="EMBL" id="SBT42795.1"/>
    </source>
</evidence>
<proteinExistence type="predicted"/>
<dbReference type="PANTHER" id="PTHR32468:SF0">
    <property type="entry name" value="K(+)_H(+) ANTIPORTER 1"/>
    <property type="match status" value="1"/>
</dbReference>
<accession>A0A1A8ZFK5</accession>
<feature type="transmembrane region" description="Helical" evidence="7">
    <location>
        <begin position="119"/>
        <end position="140"/>
    </location>
</feature>
<dbReference type="Gene3D" id="1.20.1530.20">
    <property type="match status" value="1"/>
</dbReference>
<dbReference type="InterPro" id="IPR006153">
    <property type="entry name" value="Cation/H_exchanger_TM"/>
</dbReference>
<dbReference type="Proteomes" id="UP000199385">
    <property type="component" value="Chromosome I"/>
</dbReference>
<protein>
    <submittedName>
        <fullName evidence="9">Kef-type K+ transport system, membrane component KefB</fullName>
    </submittedName>
</protein>
<organism evidence="9 10">
    <name type="scientific">Micromonospora auratinigra</name>
    <dbReference type="NCBI Taxonomy" id="261654"/>
    <lineage>
        <taxon>Bacteria</taxon>
        <taxon>Bacillati</taxon>
        <taxon>Actinomycetota</taxon>
        <taxon>Actinomycetes</taxon>
        <taxon>Micromonosporales</taxon>
        <taxon>Micromonosporaceae</taxon>
        <taxon>Micromonospora</taxon>
    </lineage>
</organism>
<dbReference type="InterPro" id="IPR050794">
    <property type="entry name" value="CPA2_transporter"/>
</dbReference>
<keyword evidence="4 7" id="KW-1133">Transmembrane helix</keyword>
<feature type="transmembrane region" description="Helical" evidence="7">
    <location>
        <begin position="152"/>
        <end position="174"/>
    </location>
</feature>
<feature type="transmembrane region" description="Helical" evidence="7">
    <location>
        <begin position="221"/>
        <end position="247"/>
    </location>
</feature>
<comment type="subcellular location">
    <subcellularLocation>
        <location evidence="1">Membrane</location>
        <topology evidence="1">Multi-pass membrane protein</topology>
    </subcellularLocation>
</comment>
<feature type="transmembrane region" description="Helical" evidence="7">
    <location>
        <begin position="287"/>
        <end position="308"/>
    </location>
</feature>
<feature type="transmembrane region" description="Helical" evidence="7">
    <location>
        <begin position="186"/>
        <end position="209"/>
    </location>
</feature>
<feature type="transmembrane region" description="Helical" evidence="7">
    <location>
        <begin position="58"/>
        <end position="80"/>
    </location>
</feature>
<evidence type="ECO:0000313" key="10">
    <source>
        <dbReference type="Proteomes" id="UP000199385"/>
    </source>
</evidence>
<dbReference type="GO" id="GO:0016020">
    <property type="term" value="C:membrane"/>
    <property type="evidence" value="ECO:0007669"/>
    <property type="project" value="UniProtKB-SubCell"/>
</dbReference>
<name>A0A1A8ZFK5_9ACTN</name>
<dbReference type="OrthoDB" id="9793589at2"/>
<dbReference type="Pfam" id="PF00999">
    <property type="entry name" value="Na_H_Exchanger"/>
    <property type="match status" value="1"/>
</dbReference>
<feature type="transmembrane region" description="Helical" evidence="7">
    <location>
        <begin position="372"/>
        <end position="394"/>
    </location>
</feature>
<feature type="transmembrane region" description="Helical" evidence="7">
    <location>
        <begin position="406"/>
        <end position="425"/>
    </location>
</feature>
<keyword evidence="5" id="KW-0406">Ion transport</keyword>
<dbReference type="GO" id="GO:1902600">
    <property type="term" value="P:proton transmembrane transport"/>
    <property type="evidence" value="ECO:0007669"/>
    <property type="project" value="InterPro"/>
</dbReference>
<feature type="transmembrane region" description="Helical" evidence="7">
    <location>
        <begin position="437"/>
        <end position="458"/>
    </location>
</feature>
<evidence type="ECO:0000256" key="7">
    <source>
        <dbReference type="SAM" id="Phobius"/>
    </source>
</evidence>
<evidence type="ECO:0000256" key="1">
    <source>
        <dbReference type="ARBA" id="ARBA00004141"/>
    </source>
</evidence>
<dbReference type="RefSeq" id="WP_091661592.1">
    <property type="nucleotide sequence ID" value="NZ_LT594323.1"/>
</dbReference>
<dbReference type="STRING" id="261654.GA0070611_2097"/>
<feature type="transmembrane region" description="Helical" evidence="7">
    <location>
        <begin position="87"/>
        <end position="107"/>
    </location>
</feature>
<evidence type="ECO:0000256" key="4">
    <source>
        <dbReference type="ARBA" id="ARBA00022989"/>
    </source>
</evidence>
<evidence type="ECO:0000256" key="5">
    <source>
        <dbReference type="ARBA" id="ARBA00023065"/>
    </source>
</evidence>